<name>A0AAD4Y5S5_OVIAM</name>
<protein>
    <submittedName>
        <fullName evidence="2">Uncharacterized protein</fullName>
    </submittedName>
</protein>
<dbReference type="AlphaFoldDB" id="A0AAD4Y5S5"/>
<keyword evidence="3" id="KW-1185">Reference proteome</keyword>
<comment type="caution">
    <text evidence="2">The sequence shown here is derived from an EMBL/GenBank/DDBJ whole genome shotgun (WGS) entry which is preliminary data.</text>
</comment>
<feature type="compositionally biased region" description="Polar residues" evidence="1">
    <location>
        <begin position="118"/>
        <end position="127"/>
    </location>
</feature>
<organism evidence="2 3">
    <name type="scientific">Ovis ammon polii</name>
    <dbReference type="NCBI Taxonomy" id="230172"/>
    <lineage>
        <taxon>Eukaryota</taxon>
        <taxon>Metazoa</taxon>
        <taxon>Chordata</taxon>
        <taxon>Craniata</taxon>
        <taxon>Vertebrata</taxon>
        <taxon>Euteleostomi</taxon>
        <taxon>Mammalia</taxon>
        <taxon>Eutheria</taxon>
        <taxon>Laurasiatheria</taxon>
        <taxon>Artiodactyla</taxon>
        <taxon>Ruminantia</taxon>
        <taxon>Pecora</taxon>
        <taxon>Bovidae</taxon>
        <taxon>Caprinae</taxon>
        <taxon>Ovis</taxon>
    </lineage>
</organism>
<evidence type="ECO:0000313" key="3">
    <source>
        <dbReference type="Proteomes" id="UP001214576"/>
    </source>
</evidence>
<reference evidence="2" key="1">
    <citation type="submission" date="2022-03" db="EMBL/GenBank/DDBJ databases">
        <title>Genomic analyses of argali, domestic sheep and their hybrids provide insights into chromosomal evolution, heterosis and genetic basis of agronomic traits.</title>
        <authorList>
            <person name="Li M."/>
        </authorList>
    </citation>
    <scope>NUCLEOTIDE SEQUENCE</scope>
    <source>
        <strain evidence="2">CAU-MHL-2022a</strain>
        <tissue evidence="2">Skin</tissue>
    </source>
</reference>
<feature type="region of interest" description="Disordered" evidence="1">
    <location>
        <begin position="1"/>
        <end position="127"/>
    </location>
</feature>
<evidence type="ECO:0000256" key="1">
    <source>
        <dbReference type="SAM" id="MobiDB-lite"/>
    </source>
</evidence>
<gene>
    <name evidence="2" type="ORF">MG293_014286</name>
</gene>
<evidence type="ECO:0000313" key="2">
    <source>
        <dbReference type="EMBL" id="KAI4535959.1"/>
    </source>
</evidence>
<dbReference type="Proteomes" id="UP001214576">
    <property type="component" value="Unassembled WGS sequence"/>
</dbReference>
<feature type="compositionally biased region" description="Polar residues" evidence="1">
    <location>
        <begin position="31"/>
        <end position="50"/>
    </location>
</feature>
<proteinExistence type="predicted"/>
<accession>A0AAD4Y5S5</accession>
<sequence>MTATKAPHPSPELPTREVCALQQRAALPSATGESPGTDAQSQHNHTLTQRRSQDRLEQSQAKPTHWALNETGGISAGASTPRGLGSRKLSRLGDGATGLAGLNKGVIISGPTKDPDTLSPTAVQMKY</sequence>
<dbReference type="EMBL" id="JAKZEL010000017">
    <property type="protein sequence ID" value="KAI4535959.1"/>
    <property type="molecule type" value="Genomic_DNA"/>
</dbReference>